<dbReference type="GO" id="GO:0003700">
    <property type="term" value="F:DNA-binding transcription factor activity"/>
    <property type="evidence" value="ECO:0007669"/>
    <property type="project" value="TreeGrafter"/>
</dbReference>
<feature type="compositionally biased region" description="Pro residues" evidence="5">
    <location>
        <begin position="194"/>
        <end position="211"/>
    </location>
</feature>
<dbReference type="InterPro" id="IPR009057">
    <property type="entry name" value="Homeodomain-like_sf"/>
</dbReference>
<dbReference type="InterPro" id="IPR023772">
    <property type="entry name" value="DNA-bd_HTH_TetR-type_CS"/>
</dbReference>
<dbReference type="Pfam" id="PF00440">
    <property type="entry name" value="TetR_N"/>
    <property type="match status" value="1"/>
</dbReference>
<dbReference type="GO" id="GO:0000976">
    <property type="term" value="F:transcription cis-regulatory region binding"/>
    <property type="evidence" value="ECO:0007669"/>
    <property type="project" value="TreeGrafter"/>
</dbReference>
<dbReference type="Gene3D" id="1.10.357.10">
    <property type="entry name" value="Tetracycline Repressor, domain 2"/>
    <property type="match status" value="1"/>
</dbReference>
<keyword evidence="2 4" id="KW-0238">DNA-binding</keyword>
<dbReference type="InterPro" id="IPR050109">
    <property type="entry name" value="HTH-type_TetR-like_transc_reg"/>
</dbReference>
<accession>A0AA96Y959</accession>
<dbReference type="PROSITE" id="PS01081">
    <property type="entry name" value="HTH_TETR_1"/>
    <property type="match status" value="1"/>
</dbReference>
<evidence type="ECO:0000259" key="6">
    <source>
        <dbReference type="PROSITE" id="PS50977"/>
    </source>
</evidence>
<protein>
    <submittedName>
        <fullName evidence="7">TetR/AcrR family transcriptional regulator</fullName>
    </submittedName>
</protein>
<evidence type="ECO:0000256" key="3">
    <source>
        <dbReference type="ARBA" id="ARBA00023163"/>
    </source>
</evidence>
<dbReference type="InterPro" id="IPR001647">
    <property type="entry name" value="HTH_TetR"/>
</dbReference>
<dbReference type="AlphaFoldDB" id="A0AA96Y959"/>
<name>A0AA96Y959_9CYAN</name>
<sequence>MPKIVDHEEYRKELLSKCFEVIAEKGYNAVTMRQIAQRVGVSTGTLYHYFPSKESLFEQLVGFVCEQDSFEFMSRTAHLESVSERLRVGFELLAEREEYFQHQTLMMLDFARQLSLEEVNCNETLQGSVEGTEQGMMHCLGIDDIELVRFLGNFVDGLLLRRLYVGDRTSIPRQAALLGEMLQAYLASKQAAPVKPPVEPPVEPSVEPPVEIPGQALKQTLEKKLGKELDTAALVGQEERN</sequence>
<dbReference type="PANTHER" id="PTHR30055:SF234">
    <property type="entry name" value="HTH-TYPE TRANSCRIPTIONAL REGULATOR BETI"/>
    <property type="match status" value="1"/>
</dbReference>
<dbReference type="PRINTS" id="PR00455">
    <property type="entry name" value="HTHTETR"/>
</dbReference>
<dbReference type="PANTHER" id="PTHR30055">
    <property type="entry name" value="HTH-TYPE TRANSCRIPTIONAL REGULATOR RUTR"/>
    <property type="match status" value="1"/>
</dbReference>
<evidence type="ECO:0000256" key="5">
    <source>
        <dbReference type="SAM" id="MobiDB-lite"/>
    </source>
</evidence>
<evidence type="ECO:0000313" key="7">
    <source>
        <dbReference type="EMBL" id="WOB42335.1"/>
    </source>
</evidence>
<evidence type="ECO:0000256" key="1">
    <source>
        <dbReference type="ARBA" id="ARBA00023015"/>
    </source>
</evidence>
<feature type="domain" description="HTH tetR-type" evidence="6">
    <location>
        <begin position="8"/>
        <end position="68"/>
    </location>
</feature>
<dbReference type="RefSeq" id="WP_316790730.1">
    <property type="nucleotide sequence ID" value="NZ_CP053540.1"/>
</dbReference>
<keyword evidence="3" id="KW-0804">Transcription</keyword>
<feature type="region of interest" description="Disordered" evidence="5">
    <location>
        <begin position="193"/>
        <end position="213"/>
    </location>
</feature>
<gene>
    <name evidence="7" type="ORF">HNI00_03535</name>
</gene>
<organism evidence="7">
    <name type="scientific">Thermoleptolyngbya oregonensis NK1-22</name>
    <dbReference type="NCBI Taxonomy" id="2547457"/>
    <lineage>
        <taxon>Bacteria</taxon>
        <taxon>Bacillati</taxon>
        <taxon>Cyanobacteriota</taxon>
        <taxon>Cyanophyceae</taxon>
        <taxon>Oculatellales</taxon>
        <taxon>Oculatellaceae</taxon>
        <taxon>Thermoleptolyngbya</taxon>
    </lineage>
</organism>
<evidence type="ECO:0000256" key="2">
    <source>
        <dbReference type="ARBA" id="ARBA00023125"/>
    </source>
</evidence>
<reference evidence="7" key="1">
    <citation type="submission" date="2020-05" db="EMBL/GenBank/DDBJ databases">
        <authorList>
            <person name="Zhu T."/>
            <person name="Keshari N."/>
            <person name="Lu X."/>
        </authorList>
    </citation>
    <scope>NUCLEOTIDE SEQUENCE</scope>
    <source>
        <strain evidence="7">NK1-22</strain>
    </source>
</reference>
<feature type="DNA-binding region" description="H-T-H motif" evidence="4">
    <location>
        <begin position="31"/>
        <end position="50"/>
    </location>
</feature>
<proteinExistence type="predicted"/>
<dbReference type="EMBL" id="CP053540">
    <property type="protein sequence ID" value="WOB42335.1"/>
    <property type="molecule type" value="Genomic_DNA"/>
</dbReference>
<dbReference type="SUPFAM" id="SSF46689">
    <property type="entry name" value="Homeodomain-like"/>
    <property type="match status" value="1"/>
</dbReference>
<keyword evidence="1" id="KW-0805">Transcription regulation</keyword>
<evidence type="ECO:0000256" key="4">
    <source>
        <dbReference type="PROSITE-ProRule" id="PRU00335"/>
    </source>
</evidence>
<dbReference type="PROSITE" id="PS50977">
    <property type="entry name" value="HTH_TETR_2"/>
    <property type="match status" value="1"/>
</dbReference>
<dbReference type="KEGG" id="tog:HNI00_03535"/>